<keyword evidence="1" id="KW-0732">Signal</keyword>
<dbReference type="AlphaFoldDB" id="A0A1G6JQC9"/>
<accession>A0A1G6JQC9</accession>
<dbReference type="OrthoDB" id="7675395at2"/>
<gene>
    <name evidence="2" type="ORF">SAMN04487864_103223</name>
</gene>
<evidence type="ECO:0000256" key="1">
    <source>
        <dbReference type="SAM" id="SignalP"/>
    </source>
</evidence>
<evidence type="ECO:0000313" key="2">
    <source>
        <dbReference type="EMBL" id="SDC20950.1"/>
    </source>
</evidence>
<name>A0A1G6JQC9_9FIRM</name>
<proteinExistence type="predicted"/>
<keyword evidence="3" id="KW-1185">Reference proteome</keyword>
<dbReference type="SUPFAM" id="SSF101898">
    <property type="entry name" value="NHL repeat"/>
    <property type="match status" value="1"/>
</dbReference>
<protein>
    <submittedName>
        <fullName evidence="2">Uncharacterized protein</fullName>
    </submittedName>
</protein>
<feature type="chain" id="PRO_5011637463" evidence="1">
    <location>
        <begin position="24"/>
        <end position="311"/>
    </location>
</feature>
<dbReference type="Proteomes" id="UP000198943">
    <property type="component" value="Unassembled WGS sequence"/>
</dbReference>
<sequence>MKKLLLSFLLVACCFIFPFPSHAAVMPDTSEIRDGIRFSECVRPYDGGVLIANYGSQHKMPGIDEIKGYILYRKNGQTKTLIPPGVLHYPSGMAVKDDYLFVCDGDHLRVYNLQQPEKAPQTITFPKPYWLKAAAIDGNTLYVSSDNVGQIFTLDITHPENMNRVQPKKWFELQGVKCMAVGNGVMYITAPPENGPDTEEADMENVIYRVTDLHHPQAEKFISKKVYSGNPAADKNVSVYYEGITLSEDNYALYVADHRVKTGAILVVDIGTKEMRTIYEAEGLDPADLTLTDKALFIPDMKNHRVLKLEL</sequence>
<evidence type="ECO:0000313" key="3">
    <source>
        <dbReference type="Proteomes" id="UP000198943"/>
    </source>
</evidence>
<dbReference type="RefSeq" id="WP_093729661.1">
    <property type="nucleotide sequence ID" value="NZ_FMYW01000003.1"/>
</dbReference>
<feature type="signal peptide" evidence="1">
    <location>
        <begin position="1"/>
        <end position="23"/>
    </location>
</feature>
<dbReference type="EMBL" id="FMYW01000003">
    <property type="protein sequence ID" value="SDC20950.1"/>
    <property type="molecule type" value="Genomic_DNA"/>
</dbReference>
<reference evidence="3" key="1">
    <citation type="submission" date="2016-10" db="EMBL/GenBank/DDBJ databases">
        <authorList>
            <person name="Varghese N."/>
            <person name="Submissions S."/>
        </authorList>
    </citation>
    <scope>NUCLEOTIDE SEQUENCE [LARGE SCALE GENOMIC DNA]</scope>
    <source>
        <strain evidence="3">DSM 11005</strain>
    </source>
</reference>
<organism evidence="2 3">
    <name type="scientific">Succiniclasticum ruminis</name>
    <dbReference type="NCBI Taxonomy" id="40841"/>
    <lineage>
        <taxon>Bacteria</taxon>
        <taxon>Bacillati</taxon>
        <taxon>Bacillota</taxon>
        <taxon>Negativicutes</taxon>
        <taxon>Acidaminococcales</taxon>
        <taxon>Acidaminococcaceae</taxon>
        <taxon>Succiniclasticum</taxon>
    </lineage>
</organism>